<dbReference type="PROSITE" id="PS51760">
    <property type="entry name" value="GH10_2"/>
    <property type="match status" value="1"/>
</dbReference>
<protein>
    <recommendedName>
        <fullName evidence="5">Beta-xylanase</fullName>
        <ecNumber evidence="5">3.2.1.8</ecNumber>
    </recommendedName>
</protein>
<dbReference type="PANTHER" id="PTHR31490:SF90">
    <property type="entry name" value="ENDO-1,4-BETA-XYLANASE A"/>
    <property type="match status" value="1"/>
</dbReference>
<dbReference type="GO" id="GO:0045493">
    <property type="term" value="P:xylan catabolic process"/>
    <property type="evidence" value="ECO:0007669"/>
    <property type="project" value="UniProtKB-KW"/>
</dbReference>
<evidence type="ECO:0000313" key="9">
    <source>
        <dbReference type="Proteomes" id="UP000184164"/>
    </source>
</evidence>
<keyword evidence="8" id="KW-0858">Xylan degradation</keyword>
<dbReference type="InterPro" id="IPR001000">
    <property type="entry name" value="GH10_dom"/>
</dbReference>
<keyword evidence="1 5" id="KW-0378">Hydrolase</keyword>
<reference evidence="8 9" key="1">
    <citation type="submission" date="2016-11" db="EMBL/GenBank/DDBJ databases">
        <authorList>
            <person name="Jaros S."/>
            <person name="Januszkiewicz K."/>
            <person name="Wedrychowicz H."/>
        </authorList>
    </citation>
    <scope>NUCLEOTIDE SEQUENCE [LARGE SCALE GENOMIC DNA]</scope>
    <source>
        <strain evidence="8 9">DSM 26910</strain>
    </source>
</reference>
<evidence type="ECO:0000256" key="5">
    <source>
        <dbReference type="RuleBase" id="RU361174"/>
    </source>
</evidence>
<evidence type="ECO:0000259" key="7">
    <source>
        <dbReference type="PROSITE" id="PS51760"/>
    </source>
</evidence>
<dbReference type="SUPFAM" id="SSF51445">
    <property type="entry name" value="(Trans)glycosidases"/>
    <property type="match status" value="1"/>
</dbReference>
<dbReference type="Pfam" id="PF00331">
    <property type="entry name" value="Glyco_hydro_10"/>
    <property type="match status" value="1"/>
</dbReference>
<keyword evidence="9" id="KW-1185">Reference proteome</keyword>
<dbReference type="GO" id="GO:0031176">
    <property type="term" value="F:endo-1,4-beta-xylanase activity"/>
    <property type="evidence" value="ECO:0007669"/>
    <property type="project" value="UniProtKB-EC"/>
</dbReference>
<evidence type="ECO:0000256" key="1">
    <source>
        <dbReference type="ARBA" id="ARBA00022801"/>
    </source>
</evidence>
<dbReference type="STRING" id="1484053.SAMN05444274_102433"/>
<gene>
    <name evidence="8" type="ORF">SAMN05444274_102433</name>
</gene>
<dbReference type="Gene3D" id="3.20.20.80">
    <property type="entry name" value="Glycosidases"/>
    <property type="match status" value="1"/>
</dbReference>
<dbReference type="PRINTS" id="PR00134">
    <property type="entry name" value="GLHYDRLASE10"/>
</dbReference>
<evidence type="ECO:0000256" key="2">
    <source>
        <dbReference type="ARBA" id="ARBA00023277"/>
    </source>
</evidence>
<evidence type="ECO:0000313" key="8">
    <source>
        <dbReference type="EMBL" id="SHE80080.1"/>
    </source>
</evidence>
<evidence type="ECO:0000256" key="3">
    <source>
        <dbReference type="ARBA" id="ARBA00023295"/>
    </source>
</evidence>
<keyword evidence="3 5" id="KW-0326">Glycosidase</keyword>
<dbReference type="InterPro" id="IPR017853">
    <property type="entry name" value="GH"/>
</dbReference>
<dbReference type="SMART" id="SM00633">
    <property type="entry name" value="Glyco_10"/>
    <property type="match status" value="1"/>
</dbReference>
<keyword evidence="2 5" id="KW-0119">Carbohydrate metabolism</keyword>
<dbReference type="Proteomes" id="UP000184164">
    <property type="component" value="Unassembled WGS sequence"/>
</dbReference>
<dbReference type="InterPro" id="IPR044846">
    <property type="entry name" value="GH10"/>
</dbReference>
<comment type="similarity">
    <text evidence="5">Belongs to the glycosyl hydrolase 10 (cellulase F) family.</text>
</comment>
<dbReference type="EMBL" id="FQUM01000002">
    <property type="protein sequence ID" value="SHE80080.1"/>
    <property type="molecule type" value="Genomic_DNA"/>
</dbReference>
<keyword evidence="4 5" id="KW-0624">Polysaccharide degradation</keyword>
<evidence type="ECO:0000256" key="6">
    <source>
        <dbReference type="SAM" id="SignalP"/>
    </source>
</evidence>
<feature type="domain" description="GH10" evidence="7">
    <location>
        <begin position="28"/>
        <end position="376"/>
    </location>
</feature>
<keyword evidence="6" id="KW-0732">Signal</keyword>
<dbReference type="PANTHER" id="PTHR31490">
    <property type="entry name" value="GLYCOSYL HYDROLASE"/>
    <property type="match status" value="1"/>
</dbReference>
<sequence>MKQFIKTQSLFSLLFLLTFFSAAASNPAGSDKSLKEALEGKFYIGTAVNSWLINGGDAKSLEIVKKHFNSIVAENCMKSENIHPEEGKFHFKQPDKIVEFGEANNMFIVGHTLIWHSQAPKWFFIDKDGNDVSRDVLIERMRFHISEVVGRYKGRVHGWDVVNEAINDDGSYRESKFYQIIGEDYVELAFKFAAEADPNTELYYNDYGMANPGRRAGVIKMVEKLQAKGIKIDGIGMQGHLNLESLSVDEVEKSIVAFSKTGLPVLITEFDLTILPWPTNRSQTADIAMRAEYEQRMNPYADGFTKEALTEWSDKCTELFRMFLKHHDKISRVTTWGVTDNHSWKNNWPIPGRTDYPLLFDRNYQPKPVVQTIIEEASKY</sequence>
<feature type="chain" id="PRO_5009908098" description="Beta-xylanase" evidence="6">
    <location>
        <begin position="25"/>
        <end position="380"/>
    </location>
</feature>
<dbReference type="AlphaFoldDB" id="A0A1M4WFZ7"/>
<comment type="catalytic activity">
    <reaction evidence="5">
        <text>Endohydrolysis of (1-&gt;4)-beta-D-xylosidic linkages in xylans.</text>
        <dbReference type="EC" id="3.2.1.8"/>
    </reaction>
</comment>
<evidence type="ECO:0000256" key="4">
    <source>
        <dbReference type="ARBA" id="ARBA00023326"/>
    </source>
</evidence>
<accession>A0A1M4WFZ7</accession>
<dbReference type="EC" id="3.2.1.8" evidence="5"/>
<name>A0A1M4WFZ7_9BACT</name>
<feature type="signal peptide" evidence="6">
    <location>
        <begin position="1"/>
        <end position="24"/>
    </location>
</feature>
<dbReference type="RefSeq" id="WP_072999626.1">
    <property type="nucleotide sequence ID" value="NZ_FQUM01000002.1"/>
</dbReference>
<organism evidence="8 9">
    <name type="scientific">Mariniphaga anaerophila</name>
    <dbReference type="NCBI Taxonomy" id="1484053"/>
    <lineage>
        <taxon>Bacteria</taxon>
        <taxon>Pseudomonadati</taxon>
        <taxon>Bacteroidota</taxon>
        <taxon>Bacteroidia</taxon>
        <taxon>Marinilabiliales</taxon>
        <taxon>Prolixibacteraceae</taxon>
        <taxon>Mariniphaga</taxon>
    </lineage>
</organism>
<proteinExistence type="inferred from homology"/>
<dbReference type="OrthoDB" id="9809277at2"/>